<feature type="domain" description="PUA" evidence="4">
    <location>
        <begin position="120"/>
        <end position="199"/>
    </location>
</feature>
<evidence type="ECO:0000256" key="3">
    <source>
        <dbReference type="PIRNR" id="PIRNR005067"/>
    </source>
</evidence>
<proteinExistence type="inferred from homology"/>
<dbReference type="InterPro" id="IPR004521">
    <property type="entry name" value="Uncharacterised_CHP00451"/>
</dbReference>
<organism evidence="5 6">
    <name type="scientific">Austropuccinia psidii MF-1</name>
    <dbReference type="NCBI Taxonomy" id="1389203"/>
    <lineage>
        <taxon>Eukaryota</taxon>
        <taxon>Fungi</taxon>
        <taxon>Dikarya</taxon>
        <taxon>Basidiomycota</taxon>
        <taxon>Pucciniomycotina</taxon>
        <taxon>Pucciniomycetes</taxon>
        <taxon>Pucciniales</taxon>
        <taxon>Sphaerophragmiaceae</taxon>
        <taxon>Austropuccinia</taxon>
    </lineage>
</organism>
<evidence type="ECO:0000259" key="4">
    <source>
        <dbReference type="SMART" id="SM00359"/>
    </source>
</evidence>
<dbReference type="PIRSF" id="PIRSF005067">
    <property type="entry name" value="Tma_RNA-bind_prd"/>
    <property type="match status" value="1"/>
</dbReference>
<dbReference type="PROSITE" id="PS50890">
    <property type="entry name" value="PUA"/>
    <property type="match status" value="1"/>
</dbReference>
<comment type="function">
    <text evidence="3">Involved in translation.</text>
</comment>
<evidence type="ECO:0000313" key="5">
    <source>
        <dbReference type="EMBL" id="MBW0555991.1"/>
    </source>
</evidence>
<dbReference type="Proteomes" id="UP000765509">
    <property type="component" value="Unassembled WGS sequence"/>
</dbReference>
<dbReference type="PANTHER" id="PTHR22798">
    <property type="entry name" value="MCT-1 PROTEIN"/>
    <property type="match status" value="1"/>
</dbReference>
<keyword evidence="2 3" id="KW-0963">Cytoplasm</keyword>
<dbReference type="Pfam" id="PF17832">
    <property type="entry name" value="Pre-PUA"/>
    <property type="match status" value="1"/>
</dbReference>
<comment type="caution">
    <text evidence="5">The sequence shown here is derived from an EMBL/GenBank/DDBJ whole genome shotgun (WGS) entry which is preliminary data.</text>
</comment>
<keyword evidence="6" id="KW-1185">Reference proteome</keyword>
<dbReference type="SMART" id="SM00359">
    <property type="entry name" value="PUA"/>
    <property type="match status" value="1"/>
</dbReference>
<dbReference type="InterPro" id="IPR002478">
    <property type="entry name" value="PUA"/>
</dbReference>
<dbReference type="AlphaFoldDB" id="A0A9Q3J600"/>
<dbReference type="GO" id="GO:0005737">
    <property type="term" value="C:cytoplasm"/>
    <property type="evidence" value="ECO:0007669"/>
    <property type="project" value="UniProtKB-SubCell"/>
</dbReference>
<dbReference type="EMBL" id="AVOT02063205">
    <property type="protein sequence ID" value="MBW0555991.1"/>
    <property type="molecule type" value="Genomic_DNA"/>
</dbReference>
<dbReference type="CDD" id="cd11609">
    <property type="entry name" value="MCT1_N"/>
    <property type="match status" value="1"/>
</dbReference>
<comment type="similarity">
    <text evidence="3">Belongs to the TMA20 family.</text>
</comment>
<evidence type="ECO:0000256" key="2">
    <source>
        <dbReference type="ARBA" id="ARBA00022490"/>
    </source>
</evidence>
<dbReference type="InterPro" id="IPR016437">
    <property type="entry name" value="MCT-1/Tma20"/>
</dbReference>
<evidence type="ECO:0000256" key="1">
    <source>
        <dbReference type="ARBA" id="ARBA00004496"/>
    </source>
</evidence>
<dbReference type="Gene3D" id="3.10.400.20">
    <property type="match status" value="1"/>
</dbReference>
<gene>
    <name evidence="5" type="ORF">O181_095706</name>
</gene>
<name>A0A9Q3J600_9BASI</name>
<comment type="subcellular location">
    <subcellularLocation>
        <location evidence="1 3">Cytoplasm</location>
    </subcellularLocation>
</comment>
<reference evidence="5" key="1">
    <citation type="submission" date="2021-03" db="EMBL/GenBank/DDBJ databases">
        <title>Draft genome sequence of rust myrtle Austropuccinia psidii MF-1, a brazilian biotype.</title>
        <authorList>
            <person name="Quecine M.C."/>
            <person name="Pachon D.M.R."/>
            <person name="Bonatelli M.L."/>
            <person name="Correr F.H."/>
            <person name="Franceschini L.M."/>
            <person name="Leite T.F."/>
            <person name="Margarido G.R.A."/>
            <person name="Almeida C.A."/>
            <person name="Ferrarezi J.A."/>
            <person name="Labate C.A."/>
        </authorList>
    </citation>
    <scope>NUCLEOTIDE SEQUENCE</scope>
    <source>
        <strain evidence="5">MF-1</strain>
    </source>
</reference>
<sequence length="208" mass="23278">MFKKFIPKEDIASNSIIKSSTQRLIRNKLIEQIPNLNLNLNLNLNSLNQVVQVQDQDDNNNQLINILEIIWPKKEPLYLIKCRDHVSILACDGVPLFYQHFDGPYFPTLKLLHQYPILLPRVQVDRGAIKFVLAGANIMCPGLTSPGACLPVSLPAKTPVAVHAEGKEHACAVGLTQLSTEDMQKINKGIGVDNVHWLGDDLWSIEKL</sequence>
<dbReference type="PANTHER" id="PTHR22798:SF0">
    <property type="entry name" value="MALIGNANT T-CELL-AMPLIFIED SEQUENCE 1"/>
    <property type="match status" value="1"/>
</dbReference>
<dbReference type="InterPro" id="IPR015947">
    <property type="entry name" value="PUA-like_sf"/>
</dbReference>
<dbReference type="Pfam" id="PF01472">
    <property type="entry name" value="PUA"/>
    <property type="match status" value="1"/>
</dbReference>
<dbReference type="NCBIfam" id="TIGR00451">
    <property type="entry name" value="unchar_dom_2"/>
    <property type="match status" value="1"/>
</dbReference>
<dbReference type="GO" id="GO:0003723">
    <property type="term" value="F:RNA binding"/>
    <property type="evidence" value="ECO:0007669"/>
    <property type="project" value="InterPro"/>
</dbReference>
<dbReference type="InterPro" id="IPR041366">
    <property type="entry name" value="Pre-PUA"/>
</dbReference>
<accession>A0A9Q3J600</accession>
<protein>
    <recommendedName>
        <fullName evidence="3">Translation machinery-associated protein 20</fullName>
    </recommendedName>
</protein>
<dbReference type="CDD" id="cd21155">
    <property type="entry name" value="PUA_MCTS-1-like"/>
    <property type="match status" value="1"/>
</dbReference>
<evidence type="ECO:0000313" key="6">
    <source>
        <dbReference type="Proteomes" id="UP000765509"/>
    </source>
</evidence>
<dbReference type="GO" id="GO:0001731">
    <property type="term" value="P:formation of translation preinitiation complex"/>
    <property type="evidence" value="ECO:0007669"/>
    <property type="project" value="TreeGrafter"/>
</dbReference>
<dbReference type="OrthoDB" id="10249667at2759"/>
<dbReference type="SUPFAM" id="SSF88697">
    <property type="entry name" value="PUA domain-like"/>
    <property type="match status" value="1"/>
</dbReference>